<sequence>MYTSNWKLPEYVAQTAVSIDDDKCLHSNDTARVYYTEECLPCGTDKKDYCKFDEEKGYLWLGVYPNNKCDKSERKDNQKMYKCEVCQVNGIAGVKCFCTKGTTSDSESAGYLNTISTMAIALFGIFSFFF</sequence>
<keyword evidence="3" id="KW-1185">Reference proteome</keyword>
<keyword evidence="1" id="KW-0472">Membrane</keyword>
<gene>
    <name evidence="2" type="ORF">EDI_133530</name>
</gene>
<dbReference type="KEGG" id="edi:EDI_133530"/>
<feature type="transmembrane region" description="Helical" evidence="1">
    <location>
        <begin position="110"/>
        <end position="129"/>
    </location>
</feature>
<accession>B0E876</accession>
<evidence type="ECO:0008006" key="4">
    <source>
        <dbReference type="Google" id="ProtNLM"/>
    </source>
</evidence>
<name>B0E876_ENTDS</name>
<dbReference type="Proteomes" id="UP000008076">
    <property type="component" value="Unassembled WGS sequence"/>
</dbReference>
<reference evidence="3" key="1">
    <citation type="submission" date="2007-12" db="EMBL/GenBank/DDBJ databases">
        <title>Annotation of Entamoeba dispar SAW760.</title>
        <authorList>
            <person name="Lorenzi H."/>
            <person name="Inman J."/>
            <person name="Schobel S."/>
            <person name="Amedeo P."/>
            <person name="Caler E."/>
        </authorList>
    </citation>
    <scope>NUCLEOTIDE SEQUENCE [LARGE SCALE GENOMIC DNA]</scope>
    <source>
        <strain evidence="3">ATCC PRA-260 / SAW760</strain>
    </source>
</reference>
<keyword evidence="1" id="KW-0812">Transmembrane</keyword>
<evidence type="ECO:0000313" key="2">
    <source>
        <dbReference type="EMBL" id="EDR29270.1"/>
    </source>
</evidence>
<dbReference type="VEuPathDB" id="AmoebaDB:EDI_133530"/>
<dbReference type="GeneID" id="5879484"/>
<dbReference type="EMBL" id="DS548130">
    <property type="protein sequence ID" value="EDR29270.1"/>
    <property type="molecule type" value="Genomic_DNA"/>
</dbReference>
<evidence type="ECO:0000256" key="1">
    <source>
        <dbReference type="SAM" id="Phobius"/>
    </source>
</evidence>
<organism evidence="3">
    <name type="scientific">Entamoeba dispar (strain ATCC PRA-260 / SAW760)</name>
    <dbReference type="NCBI Taxonomy" id="370354"/>
    <lineage>
        <taxon>Eukaryota</taxon>
        <taxon>Amoebozoa</taxon>
        <taxon>Evosea</taxon>
        <taxon>Archamoebae</taxon>
        <taxon>Mastigamoebida</taxon>
        <taxon>Entamoebidae</taxon>
        <taxon>Entamoeba</taxon>
    </lineage>
</organism>
<proteinExistence type="predicted"/>
<dbReference type="RefSeq" id="XP_001734567.1">
    <property type="nucleotide sequence ID" value="XM_001734515.1"/>
</dbReference>
<protein>
    <recommendedName>
        <fullName evidence="4">Transmembrane protein</fullName>
    </recommendedName>
</protein>
<keyword evidence="1" id="KW-1133">Transmembrane helix</keyword>
<dbReference type="AlphaFoldDB" id="B0E876"/>
<evidence type="ECO:0000313" key="3">
    <source>
        <dbReference type="Proteomes" id="UP000008076"/>
    </source>
</evidence>